<protein>
    <recommendedName>
        <fullName evidence="2">C2H2-type domain-containing protein</fullName>
    </recommendedName>
</protein>
<feature type="compositionally biased region" description="Basic residues" evidence="1">
    <location>
        <begin position="271"/>
        <end position="287"/>
    </location>
</feature>
<organism evidence="3 4">
    <name type="scientific">Glycine soja</name>
    <name type="common">Wild soybean</name>
    <dbReference type="NCBI Taxonomy" id="3848"/>
    <lineage>
        <taxon>Eukaryota</taxon>
        <taxon>Viridiplantae</taxon>
        <taxon>Streptophyta</taxon>
        <taxon>Embryophyta</taxon>
        <taxon>Tracheophyta</taxon>
        <taxon>Spermatophyta</taxon>
        <taxon>Magnoliopsida</taxon>
        <taxon>eudicotyledons</taxon>
        <taxon>Gunneridae</taxon>
        <taxon>Pentapetalae</taxon>
        <taxon>rosids</taxon>
        <taxon>fabids</taxon>
        <taxon>Fabales</taxon>
        <taxon>Fabaceae</taxon>
        <taxon>Papilionoideae</taxon>
        <taxon>50 kb inversion clade</taxon>
        <taxon>NPAAA clade</taxon>
        <taxon>indigoferoid/millettioid clade</taxon>
        <taxon>Phaseoleae</taxon>
        <taxon>Glycine</taxon>
        <taxon>Glycine subgen. Soja</taxon>
    </lineage>
</organism>
<dbReference type="Pfam" id="PF12874">
    <property type="entry name" value="zf-met"/>
    <property type="match status" value="1"/>
</dbReference>
<dbReference type="PANTHER" id="PTHR36332">
    <property type="entry name" value="STRESS RESPONSE PROTEIN"/>
    <property type="match status" value="1"/>
</dbReference>
<gene>
    <name evidence="3" type="ORF">D0Y65_049928</name>
</gene>
<feature type="compositionally biased region" description="Acidic residues" evidence="1">
    <location>
        <begin position="96"/>
        <end position="116"/>
    </location>
</feature>
<feature type="region of interest" description="Disordered" evidence="1">
    <location>
        <begin position="82"/>
        <end position="141"/>
    </location>
</feature>
<feature type="domain" description="C2H2-type" evidence="2">
    <location>
        <begin position="204"/>
        <end position="229"/>
    </location>
</feature>
<dbReference type="AlphaFoldDB" id="A0A445FZB3"/>
<comment type="caution">
    <text evidence="3">The sequence shown here is derived from an EMBL/GenBank/DDBJ whole genome shotgun (WGS) entry which is preliminary data.</text>
</comment>
<evidence type="ECO:0000313" key="4">
    <source>
        <dbReference type="Proteomes" id="UP000289340"/>
    </source>
</evidence>
<proteinExistence type="predicted"/>
<reference evidence="3 4" key="1">
    <citation type="submission" date="2018-09" db="EMBL/GenBank/DDBJ databases">
        <title>A high-quality reference genome of wild soybean provides a powerful tool to mine soybean genomes.</title>
        <authorList>
            <person name="Xie M."/>
            <person name="Chung C.Y.L."/>
            <person name="Li M.-W."/>
            <person name="Wong F.-L."/>
            <person name="Chan T.-F."/>
            <person name="Lam H.-M."/>
        </authorList>
    </citation>
    <scope>NUCLEOTIDE SEQUENCE [LARGE SCALE GENOMIC DNA]</scope>
    <source>
        <strain evidence="4">cv. W05</strain>
        <tissue evidence="3">Hypocotyl of etiolated seedlings</tissue>
    </source>
</reference>
<evidence type="ECO:0000256" key="1">
    <source>
        <dbReference type="SAM" id="MobiDB-lite"/>
    </source>
</evidence>
<accession>A0A445FZB3</accession>
<sequence>MKPKKITSECPLSLLNPVSNFRTPFLSFRRHFRTRFSLPLHILAVAAKFIEPAERFRSVLLQQLGSRQKMIKRRFYKLDHGDREALDPSSSSSSDSEIEAEAEVDASEEESEEDVTAEVKPNDDEAGSTSSGYASEDGSASDVDVNSAGLLFSEDDAGAINERQVLINRELLSKCDTEKSNVLAEKKSLPTDTPSCVLKCKSVFKCKICPRIICLSEETLRDHLQSKRHARSEKLLSEGRLKAMLNSDGEIDNQEISEIQTKDTEDNAEKNHKRQNQHKKRLRKKKSDKANTRKILSTKGAAKRGRNK</sequence>
<feature type="region of interest" description="Disordered" evidence="1">
    <location>
        <begin position="246"/>
        <end position="308"/>
    </location>
</feature>
<dbReference type="Proteomes" id="UP000289340">
    <property type="component" value="Chromosome 18"/>
</dbReference>
<dbReference type="PANTHER" id="PTHR36332:SF1">
    <property type="entry name" value="STRESS RESPONSE PROTEIN"/>
    <property type="match status" value="1"/>
</dbReference>
<dbReference type="EMBL" id="QZWG01000018">
    <property type="protein sequence ID" value="RZB54249.1"/>
    <property type="molecule type" value="Genomic_DNA"/>
</dbReference>
<feature type="compositionally biased region" description="Basic and acidic residues" evidence="1">
    <location>
        <begin position="260"/>
        <end position="270"/>
    </location>
</feature>
<keyword evidence="4" id="KW-1185">Reference proteome</keyword>
<name>A0A445FZB3_GLYSO</name>
<evidence type="ECO:0000313" key="3">
    <source>
        <dbReference type="EMBL" id="RZB54249.1"/>
    </source>
</evidence>
<evidence type="ECO:0000259" key="2">
    <source>
        <dbReference type="Pfam" id="PF12874"/>
    </source>
</evidence>
<dbReference type="InterPro" id="IPR013087">
    <property type="entry name" value="Znf_C2H2_type"/>
</dbReference>